<keyword evidence="9" id="KW-1185">Reference proteome</keyword>
<reference evidence="8" key="1">
    <citation type="submission" date="2025-05" db="UniProtKB">
        <authorList>
            <consortium name="Ensembl"/>
        </authorList>
    </citation>
    <scope>IDENTIFICATION</scope>
</reference>
<organism evidence="8 9">
    <name type="scientific">Eptatretus burgeri</name>
    <name type="common">Inshore hagfish</name>
    <dbReference type="NCBI Taxonomy" id="7764"/>
    <lineage>
        <taxon>Eukaryota</taxon>
        <taxon>Metazoa</taxon>
        <taxon>Chordata</taxon>
        <taxon>Craniata</taxon>
        <taxon>Vertebrata</taxon>
        <taxon>Cyclostomata</taxon>
        <taxon>Myxini</taxon>
        <taxon>Myxiniformes</taxon>
        <taxon>Myxinidae</taxon>
        <taxon>Eptatretinae</taxon>
        <taxon>Eptatretus</taxon>
    </lineage>
</organism>
<dbReference type="AlphaFoldDB" id="A0A8C4QRU0"/>
<dbReference type="OMA" id="GCFHALE"/>
<evidence type="ECO:0000256" key="4">
    <source>
        <dbReference type="ARBA" id="ARBA00023242"/>
    </source>
</evidence>
<dbReference type="PROSITE" id="PS50815">
    <property type="entry name" value="HORMA"/>
    <property type="match status" value="1"/>
</dbReference>
<dbReference type="GeneTree" id="ENSGT00390000018130"/>
<accession>A0A8C4QRU0</accession>
<dbReference type="InterPro" id="IPR003511">
    <property type="entry name" value="HORMA_dom"/>
</dbReference>
<proteinExistence type="predicted"/>
<dbReference type="InterPro" id="IPR036570">
    <property type="entry name" value="HORMA_dom_sf"/>
</dbReference>
<evidence type="ECO:0000256" key="3">
    <source>
        <dbReference type="ARBA" id="ARBA00022454"/>
    </source>
</evidence>
<evidence type="ECO:0000256" key="5">
    <source>
        <dbReference type="ARBA" id="ARBA00023254"/>
    </source>
</evidence>
<evidence type="ECO:0000313" key="8">
    <source>
        <dbReference type="Ensembl" id="ENSEBUP00000019635.1"/>
    </source>
</evidence>
<dbReference type="GO" id="GO:0051321">
    <property type="term" value="P:meiotic cell cycle"/>
    <property type="evidence" value="ECO:0007669"/>
    <property type="project" value="UniProtKB-KW"/>
</dbReference>
<evidence type="ECO:0000313" key="9">
    <source>
        <dbReference type="Proteomes" id="UP000694388"/>
    </source>
</evidence>
<evidence type="ECO:0000256" key="1">
    <source>
        <dbReference type="ARBA" id="ARBA00004123"/>
    </source>
</evidence>
<dbReference type="PANTHER" id="PTHR48225">
    <property type="entry name" value="HORMA DOMAIN-CONTAINING PROTEIN 1"/>
    <property type="match status" value="1"/>
</dbReference>
<dbReference type="Ensembl" id="ENSEBUT00000020211.1">
    <property type="protein sequence ID" value="ENSEBUP00000019635.1"/>
    <property type="gene ID" value="ENSEBUG00000012185.1"/>
</dbReference>
<feature type="domain" description="HORMA" evidence="7">
    <location>
        <begin position="1"/>
        <end position="192"/>
    </location>
</feature>
<dbReference type="Ensembl" id="ENSEBUT00000020193.1">
    <property type="protein sequence ID" value="ENSEBUP00000019616.1"/>
    <property type="gene ID" value="ENSEBUG00000012185.1"/>
</dbReference>
<sequence length="294" mass="33902">MTAIALSNITYLRGIFPEHAYSTRYFEDLSLKILREDNRFAGACHVVNWMRGCFDALEKRFLRMMVLLAYTNPDDPNTIVESYSFKYFYTENGHTMDISSSDKKLEVTLVETKRSTIVLIRKLFVLMQHLGTLPQSIALSMKLFYYDEVTPADYQPPGFKESNSDTILFDGDPVSLRIGSVSTLFHVLKIKVTTDHDKIENIDEDREQSQLMVEDGKKESSISLNIQDPKEDKKTGRQSPLCTPIWTIRMKSEPKYILLTCRWFNPSERSMEPSTCLNSHEDPCHPYAGPRKPF</sequence>
<dbReference type="Proteomes" id="UP000694388">
    <property type="component" value="Unplaced"/>
</dbReference>
<dbReference type="Gene3D" id="3.30.900.10">
    <property type="entry name" value="HORMA domain"/>
    <property type="match status" value="1"/>
</dbReference>
<comment type="subcellular location">
    <subcellularLocation>
        <location evidence="2">Chromosome</location>
    </subcellularLocation>
    <subcellularLocation>
        <location evidence="1">Nucleus</location>
    </subcellularLocation>
</comment>
<evidence type="ECO:0000256" key="6">
    <source>
        <dbReference type="SAM" id="MobiDB-lite"/>
    </source>
</evidence>
<name>A0A8C4QRU0_EPTBU</name>
<dbReference type="GO" id="GO:0005634">
    <property type="term" value="C:nucleus"/>
    <property type="evidence" value="ECO:0007669"/>
    <property type="project" value="UniProtKB-SubCell"/>
</dbReference>
<dbReference type="GO" id="GO:0005694">
    <property type="term" value="C:chromosome"/>
    <property type="evidence" value="ECO:0007669"/>
    <property type="project" value="UniProtKB-SubCell"/>
</dbReference>
<feature type="region of interest" description="Disordered" evidence="6">
    <location>
        <begin position="201"/>
        <end position="239"/>
    </location>
</feature>
<dbReference type="Pfam" id="PF02301">
    <property type="entry name" value="HORMA"/>
    <property type="match status" value="1"/>
</dbReference>
<dbReference type="SUPFAM" id="SSF56019">
    <property type="entry name" value="The spindle assembly checkpoint protein mad2"/>
    <property type="match status" value="1"/>
</dbReference>
<keyword evidence="4" id="KW-0539">Nucleus</keyword>
<dbReference type="PANTHER" id="PTHR48225:SF7">
    <property type="entry name" value="MEIOSIS-SPECIFIC PROTEIN HOP1"/>
    <property type="match status" value="1"/>
</dbReference>
<keyword evidence="3" id="KW-0158">Chromosome</keyword>
<keyword evidence="5" id="KW-0469">Meiosis</keyword>
<evidence type="ECO:0000259" key="7">
    <source>
        <dbReference type="PROSITE" id="PS50815"/>
    </source>
</evidence>
<evidence type="ECO:0000256" key="2">
    <source>
        <dbReference type="ARBA" id="ARBA00004286"/>
    </source>
</evidence>
<dbReference type="InterPro" id="IPR051294">
    <property type="entry name" value="HORMA_MeioticProgression"/>
</dbReference>
<protein>
    <submittedName>
        <fullName evidence="8">Zebrafish testis-expressed 38</fullName>
    </submittedName>
</protein>